<dbReference type="PRINTS" id="PR00725">
    <property type="entry name" value="DADACBPTASE1"/>
</dbReference>
<dbReference type="InterPro" id="IPR012907">
    <property type="entry name" value="Peptidase_S11_C"/>
</dbReference>
<evidence type="ECO:0000256" key="8">
    <source>
        <dbReference type="ARBA" id="ARBA00022801"/>
    </source>
</evidence>
<dbReference type="SMART" id="SM00936">
    <property type="entry name" value="PBP5_C"/>
    <property type="match status" value="1"/>
</dbReference>
<evidence type="ECO:0000256" key="5">
    <source>
        <dbReference type="ARBA" id="ARBA00022645"/>
    </source>
</evidence>
<evidence type="ECO:0000256" key="4">
    <source>
        <dbReference type="ARBA" id="ARBA00012448"/>
    </source>
</evidence>
<dbReference type="Proteomes" id="UP001055167">
    <property type="component" value="Unassembled WGS sequence"/>
</dbReference>
<gene>
    <name evidence="16" type="primary">dacC</name>
    <name evidence="16" type="ORF">OPKNFCMD_6194</name>
</gene>
<evidence type="ECO:0000259" key="15">
    <source>
        <dbReference type="SMART" id="SM00936"/>
    </source>
</evidence>
<evidence type="ECO:0000256" key="14">
    <source>
        <dbReference type="SAM" id="Phobius"/>
    </source>
</evidence>
<accession>A0ABQ4R9F1</accession>
<evidence type="ECO:0000256" key="13">
    <source>
        <dbReference type="RuleBase" id="RU004016"/>
    </source>
</evidence>
<dbReference type="EMBL" id="BPQH01000029">
    <property type="protein sequence ID" value="GJD53419.1"/>
    <property type="molecule type" value="Genomic_DNA"/>
</dbReference>
<dbReference type="InterPro" id="IPR018044">
    <property type="entry name" value="Peptidase_S11"/>
</dbReference>
<dbReference type="Pfam" id="PF00768">
    <property type="entry name" value="Peptidase_S11"/>
    <property type="match status" value="1"/>
</dbReference>
<dbReference type="SUPFAM" id="SSF56601">
    <property type="entry name" value="beta-lactamase/transpeptidase-like"/>
    <property type="match status" value="1"/>
</dbReference>
<comment type="function">
    <text evidence="1">Removes C-terminal D-alanyl residues from sugar-peptide cell wall precursors.</text>
</comment>
<keyword evidence="14" id="KW-1133">Transmembrane helix</keyword>
<evidence type="ECO:0000256" key="11">
    <source>
        <dbReference type="ARBA" id="ARBA00023316"/>
    </source>
</evidence>
<evidence type="ECO:0000256" key="2">
    <source>
        <dbReference type="ARBA" id="ARBA00004752"/>
    </source>
</evidence>
<evidence type="ECO:0000313" key="16">
    <source>
        <dbReference type="EMBL" id="GJD53419.1"/>
    </source>
</evidence>
<dbReference type="InterPro" id="IPR012338">
    <property type="entry name" value="Beta-lactam/transpept-like"/>
</dbReference>
<dbReference type="PANTHER" id="PTHR21581">
    <property type="entry name" value="D-ALANYL-D-ALANINE CARBOXYPEPTIDASE"/>
    <property type="match status" value="1"/>
</dbReference>
<reference evidence="16" key="2">
    <citation type="submission" date="2021-08" db="EMBL/GenBank/DDBJ databases">
        <authorList>
            <person name="Tani A."/>
            <person name="Ola A."/>
            <person name="Ogura Y."/>
            <person name="Katsura K."/>
            <person name="Hayashi T."/>
        </authorList>
    </citation>
    <scope>NUCLEOTIDE SEQUENCE</scope>
    <source>
        <strain evidence="16">KCTC 52305</strain>
    </source>
</reference>
<evidence type="ECO:0000256" key="7">
    <source>
        <dbReference type="ARBA" id="ARBA00022729"/>
    </source>
</evidence>
<keyword evidence="14" id="KW-0812">Transmembrane</keyword>
<reference evidence="16" key="1">
    <citation type="journal article" date="2021" name="Front. Microbiol.">
        <title>Comprehensive Comparative Genomics and Phenotyping of Methylobacterium Species.</title>
        <authorList>
            <person name="Alessa O."/>
            <person name="Ogura Y."/>
            <person name="Fujitani Y."/>
            <person name="Takami H."/>
            <person name="Hayashi T."/>
            <person name="Sahin N."/>
            <person name="Tani A."/>
        </authorList>
    </citation>
    <scope>NUCLEOTIDE SEQUENCE</scope>
    <source>
        <strain evidence="16">KCTC 52305</strain>
    </source>
</reference>
<dbReference type="InterPro" id="IPR037167">
    <property type="entry name" value="Peptidase_S11_C_sf"/>
</dbReference>
<keyword evidence="8" id="KW-0378">Hydrolase</keyword>
<keyword evidence="7" id="KW-0732">Signal</keyword>
<dbReference type="PANTHER" id="PTHR21581:SF6">
    <property type="entry name" value="TRAFFICKING PROTEIN PARTICLE COMPLEX SUBUNIT 12"/>
    <property type="match status" value="1"/>
</dbReference>
<proteinExistence type="inferred from homology"/>
<evidence type="ECO:0000313" key="17">
    <source>
        <dbReference type="Proteomes" id="UP001055167"/>
    </source>
</evidence>
<dbReference type="Gene3D" id="3.40.710.10">
    <property type="entry name" value="DD-peptidase/beta-lactamase superfamily"/>
    <property type="match status" value="1"/>
</dbReference>
<evidence type="ECO:0000256" key="1">
    <source>
        <dbReference type="ARBA" id="ARBA00003217"/>
    </source>
</evidence>
<dbReference type="Gene3D" id="2.60.410.10">
    <property type="entry name" value="D-Ala-D-Ala carboxypeptidase, C-terminal domain"/>
    <property type="match status" value="1"/>
</dbReference>
<keyword evidence="11" id="KW-0961">Cell wall biogenesis/degradation</keyword>
<comment type="catalytic activity">
    <reaction evidence="12">
        <text>Preferential cleavage: (Ac)2-L-Lys-D-Ala-|-D-Ala. Also transpeptidation of peptidyl-alanyl moieties that are N-acyl substituents of D-alanine.</text>
        <dbReference type="EC" id="3.4.16.4"/>
    </reaction>
</comment>
<protein>
    <recommendedName>
        <fullName evidence="4">serine-type D-Ala-D-Ala carboxypeptidase</fullName>
        <ecNumber evidence="4">3.4.16.4</ecNumber>
    </recommendedName>
</protein>
<sequence length="430" mass="46083">MRRPDRDGRVRAISRAAGTVRAGGGGMGVRATTGAGRALVRLAAGLALAVALGAPGALAQGFQTLAPHAILIDADTGAVLFEKAADEPFSPASMAKLMTVEVLFDEMRKGRLTQDSEFTISENAWKRGGAGGGGSSMFAQLNSRVRLPDLLRGIIVQSGNDAAIAAAEGVAGTEDNFAQIMNRHAREIGLTKSLFRNATGYSAPDQKVTARDLARLAIHLIETYPEDYKLFSEREFTWNKIRQQNRNPLLTLDVGADGLKTGYLEESGYGLTGSAVQNGQRLVVVLSGLKTARDRAAESRKLLDWGFRAFEARQIFAPGETVAEAETFGGERSRVPLVTRKPVRLLLPRGNADRLVARATYQGPLAAPVASGREVGRLKVTRGEQQVLDMPLYTGEEVAAGTMTQRALDAALEVGTGWFRSALNRITHKS</sequence>
<keyword evidence="9" id="KW-0133">Cell shape</keyword>
<dbReference type="Pfam" id="PF07943">
    <property type="entry name" value="PBP5_C"/>
    <property type="match status" value="1"/>
</dbReference>
<evidence type="ECO:0000256" key="3">
    <source>
        <dbReference type="ARBA" id="ARBA00007164"/>
    </source>
</evidence>
<keyword evidence="6" id="KW-0645">Protease</keyword>
<keyword evidence="14" id="KW-0472">Membrane</keyword>
<comment type="caution">
    <text evidence="16">The sequence shown here is derived from an EMBL/GenBank/DDBJ whole genome shotgun (WGS) entry which is preliminary data.</text>
</comment>
<organism evidence="16 17">
    <name type="scientific">Methylobacterium crusticola</name>
    <dbReference type="NCBI Taxonomy" id="1697972"/>
    <lineage>
        <taxon>Bacteria</taxon>
        <taxon>Pseudomonadati</taxon>
        <taxon>Pseudomonadota</taxon>
        <taxon>Alphaproteobacteria</taxon>
        <taxon>Hyphomicrobiales</taxon>
        <taxon>Methylobacteriaceae</taxon>
        <taxon>Methylobacterium</taxon>
    </lineage>
</organism>
<dbReference type="SUPFAM" id="SSF69189">
    <property type="entry name" value="Penicillin-binding protein associated domain"/>
    <property type="match status" value="1"/>
</dbReference>
<evidence type="ECO:0000256" key="6">
    <source>
        <dbReference type="ARBA" id="ARBA00022670"/>
    </source>
</evidence>
<evidence type="ECO:0000256" key="9">
    <source>
        <dbReference type="ARBA" id="ARBA00022960"/>
    </source>
</evidence>
<feature type="domain" description="Peptidase S11 D-Ala-D-Ala carboxypeptidase A C-terminal" evidence="15">
    <location>
        <begin position="310"/>
        <end position="400"/>
    </location>
</feature>
<name>A0ABQ4R9F1_9HYPH</name>
<dbReference type="InterPro" id="IPR001967">
    <property type="entry name" value="Peptidase_S11_N"/>
</dbReference>
<dbReference type="GO" id="GO:0004180">
    <property type="term" value="F:carboxypeptidase activity"/>
    <property type="evidence" value="ECO:0007669"/>
    <property type="project" value="UniProtKB-KW"/>
</dbReference>
<keyword evidence="5 16" id="KW-0121">Carboxypeptidase</keyword>
<evidence type="ECO:0000256" key="12">
    <source>
        <dbReference type="ARBA" id="ARBA00034000"/>
    </source>
</evidence>
<comment type="pathway">
    <text evidence="2">Cell wall biogenesis; peptidoglycan biosynthesis.</text>
</comment>
<keyword evidence="17" id="KW-1185">Reference proteome</keyword>
<comment type="similarity">
    <text evidence="3 13">Belongs to the peptidase S11 family.</text>
</comment>
<keyword evidence="10" id="KW-0573">Peptidoglycan synthesis</keyword>
<evidence type="ECO:0000256" key="10">
    <source>
        <dbReference type="ARBA" id="ARBA00022984"/>
    </source>
</evidence>
<dbReference type="EC" id="3.4.16.4" evidence="4"/>
<feature type="transmembrane region" description="Helical" evidence="14">
    <location>
        <begin position="38"/>
        <end position="58"/>
    </location>
</feature>
<dbReference type="InterPro" id="IPR015956">
    <property type="entry name" value="Peniciliin-bd_prot_C_sf"/>
</dbReference>